<protein>
    <submittedName>
        <fullName evidence="2">Uncharacterized protein</fullName>
    </submittedName>
</protein>
<gene>
    <name evidence="2" type="ORF">IOE58_06980</name>
</gene>
<sequence>MTTPTTKTAPSARPAPAFDGLRTAGLLTTIVLAALIMAATAVDAVRSGMLQLGEGPVTDAIPASFYGAAVLPDLLVHNVGWVIALGVLMILGAGAALTRSIRS</sequence>
<feature type="transmembrane region" description="Helical" evidence="1">
    <location>
        <begin position="79"/>
        <end position="98"/>
    </location>
</feature>
<dbReference type="EMBL" id="JADEYR010000005">
    <property type="protein sequence ID" value="MBE9403940.1"/>
    <property type="molecule type" value="Genomic_DNA"/>
</dbReference>
<name>A0ABR9W0H1_9MICO</name>
<feature type="transmembrane region" description="Helical" evidence="1">
    <location>
        <begin position="21"/>
        <end position="42"/>
    </location>
</feature>
<evidence type="ECO:0000313" key="3">
    <source>
        <dbReference type="Proteomes" id="UP000644727"/>
    </source>
</evidence>
<organism evidence="2 3">
    <name type="scientific">Brachybacterium epidermidis</name>
    <dbReference type="NCBI Taxonomy" id="2781983"/>
    <lineage>
        <taxon>Bacteria</taxon>
        <taxon>Bacillati</taxon>
        <taxon>Actinomycetota</taxon>
        <taxon>Actinomycetes</taxon>
        <taxon>Micrococcales</taxon>
        <taxon>Dermabacteraceae</taxon>
        <taxon>Brachybacterium</taxon>
    </lineage>
</organism>
<dbReference type="RefSeq" id="WP_193865680.1">
    <property type="nucleotide sequence ID" value="NZ_JADEYR010000005.1"/>
</dbReference>
<keyword evidence="1" id="KW-0812">Transmembrane</keyword>
<keyword evidence="1" id="KW-1133">Transmembrane helix</keyword>
<proteinExistence type="predicted"/>
<comment type="caution">
    <text evidence="2">The sequence shown here is derived from an EMBL/GenBank/DDBJ whole genome shotgun (WGS) entry which is preliminary data.</text>
</comment>
<reference evidence="2 3" key="1">
    <citation type="submission" date="2020-10" db="EMBL/GenBank/DDBJ databases">
        <title>Draft genome and description of Brachybacterium epidermidis sp nov.</title>
        <authorList>
            <person name="Boxberger M."/>
            <person name="La Scola B."/>
        </authorList>
    </citation>
    <scope>NUCLEOTIDE SEQUENCE [LARGE SCALE GENOMIC DNA]</scope>
    <source>
        <strain evidence="2 3">Marseille-Q2903</strain>
    </source>
</reference>
<keyword evidence="3" id="KW-1185">Reference proteome</keyword>
<evidence type="ECO:0000256" key="1">
    <source>
        <dbReference type="SAM" id="Phobius"/>
    </source>
</evidence>
<dbReference type="Proteomes" id="UP000644727">
    <property type="component" value="Unassembled WGS sequence"/>
</dbReference>
<keyword evidence="1" id="KW-0472">Membrane</keyword>
<evidence type="ECO:0000313" key="2">
    <source>
        <dbReference type="EMBL" id="MBE9403940.1"/>
    </source>
</evidence>
<accession>A0ABR9W0H1</accession>